<dbReference type="InterPro" id="IPR025519">
    <property type="entry name" value="DUF4407"/>
</dbReference>
<dbReference type="EMBL" id="SDHW01000003">
    <property type="protein sequence ID" value="RXK60039.1"/>
    <property type="molecule type" value="Genomic_DNA"/>
</dbReference>
<keyword evidence="2" id="KW-0472">Membrane</keyword>
<evidence type="ECO:0000313" key="4">
    <source>
        <dbReference type="Proteomes" id="UP000290204"/>
    </source>
</evidence>
<comment type="caution">
    <text evidence="3">The sequence shown here is derived from an EMBL/GenBank/DDBJ whole genome shotgun (WGS) entry which is preliminary data.</text>
</comment>
<evidence type="ECO:0000256" key="2">
    <source>
        <dbReference type="SAM" id="Phobius"/>
    </source>
</evidence>
<dbReference type="Proteomes" id="UP000290204">
    <property type="component" value="Unassembled WGS sequence"/>
</dbReference>
<feature type="transmembrane region" description="Helical" evidence="2">
    <location>
        <begin position="75"/>
        <end position="99"/>
    </location>
</feature>
<proteinExistence type="predicted"/>
<evidence type="ECO:0000256" key="1">
    <source>
        <dbReference type="SAM" id="Coils"/>
    </source>
</evidence>
<gene>
    <name evidence="3" type="ORF">ESA94_13410</name>
</gene>
<reference evidence="3 4" key="1">
    <citation type="submission" date="2019-01" db="EMBL/GenBank/DDBJ databases">
        <title>Lacibacter sp. strain TTM-7.</title>
        <authorList>
            <person name="Chen W.-M."/>
        </authorList>
    </citation>
    <scope>NUCLEOTIDE SEQUENCE [LARGE SCALE GENOMIC DNA]</scope>
    <source>
        <strain evidence="3 4">TTM-7</strain>
    </source>
</reference>
<dbReference type="RefSeq" id="WP_129131413.1">
    <property type="nucleotide sequence ID" value="NZ_SDHW01000003.1"/>
</dbReference>
<organism evidence="3 4">
    <name type="scientific">Lacibacter luteus</name>
    <dbReference type="NCBI Taxonomy" id="2508719"/>
    <lineage>
        <taxon>Bacteria</taxon>
        <taxon>Pseudomonadati</taxon>
        <taxon>Bacteroidota</taxon>
        <taxon>Chitinophagia</taxon>
        <taxon>Chitinophagales</taxon>
        <taxon>Chitinophagaceae</taxon>
        <taxon>Lacibacter</taxon>
    </lineage>
</organism>
<keyword evidence="2" id="KW-1133">Transmembrane helix</keyword>
<keyword evidence="2" id="KW-0812">Transmembrane</keyword>
<feature type="coiled-coil region" evidence="1">
    <location>
        <begin position="175"/>
        <end position="202"/>
    </location>
</feature>
<keyword evidence="4" id="KW-1185">Reference proteome</keyword>
<evidence type="ECO:0000313" key="3">
    <source>
        <dbReference type="EMBL" id="RXK60039.1"/>
    </source>
</evidence>
<protein>
    <submittedName>
        <fullName evidence="3">DUF4407 domain-containing protein</fullName>
    </submittedName>
</protein>
<name>A0A4Q1CIX8_9BACT</name>
<sequence length="416" mass="47612">MEKQGKGSAQTKFTQRIEGLNKLLCRVAGSDLTILNHPKCSHEVSRHARIGAIIISTAVLATVSMFFALQTISGSYFVGIVAGIMWGMAIFVLDSYIIASYKKNDNKWIEFRLVLPRLLLAFVLGCSISIPMELKFFATEIADELVSMKSERRMENQVKVNREYHERVKPFRDEKEKLEIGNESLKKELESVMKEIASLNDQMSLEKTGKGLTQREGKGESYLDLEEQRNYRKNVKLPQIEKVNSTQIVANLRRIGELDSQIALIGKPIPEDIEFSGLSSQMDALKRLTSKNRYVLFAYWVFFFLILGMETAPIFVKFFSQKSSYDEILAMNEYEVFIEQQKRKSDIHQLINSEIEAVRSINEKTVTAQNAVNEKLMKIIAEAQGEIAEKAVRLWKLQQLKKIDENVEQYVESKIS</sequence>
<keyword evidence="1" id="KW-0175">Coiled coil</keyword>
<accession>A0A4Q1CIX8</accession>
<dbReference type="Pfam" id="PF14362">
    <property type="entry name" value="DUF4407"/>
    <property type="match status" value="1"/>
</dbReference>
<dbReference type="OrthoDB" id="594406at2"/>
<dbReference type="AlphaFoldDB" id="A0A4Q1CIX8"/>
<feature type="transmembrane region" description="Helical" evidence="2">
    <location>
        <begin position="297"/>
        <end position="316"/>
    </location>
</feature>
<feature type="transmembrane region" description="Helical" evidence="2">
    <location>
        <begin position="50"/>
        <end position="69"/>
    </location>
</feature>